<evidence type="ECO:0000256" key="3">
    <source>
        <dbReference type="ARBA" id="ARBA00023027"/>
    </source>
</evidence>
<dbReference type="GO" id="GO:0051287">
    <property type="term" value="F:NAD binding"/>
    <property type="evidence" value="ECO:0007669"/>
    <property type="project" value="InterPro"/>
</dbReference>
<dbReference type="PANTHER" id="PTHR43580:SF9">
    <property type="entry name" value="GLYOXYLATE_SUCCINIC SEMIALDEHYDE REDUCTASE 1"/>
    <property type="match status" value="1"/>
</dbReference>
<evidence type="ECO:0000313" key="8">
    <source>
        <dbReference type="Proteomes" id="UP000269154"/>
    </source>
</evidence>
<keyword evidence="3" id="KW-0520">NAD</keyword>
<proteinExistence type="inferred from homology"/>
<dbReference type="InterPro" id="IPR013328">
    <property type="entry name" value="6PGD_dom2"/>
</dbReference>
<dbReference type="RefSeq" id="WP_124146519.1">
    <property type="nucleotide sequence ID" value="NZ_CAWOKI010000165.1"/>
</dbReference>
<dbReference type="Pfam" id="PF03446">
    <property type="entry name" value="NAD_binding_2"/>
    <property type="match status" value="1"/>
</dbReference>
<evidence type="ECO:0000256" key="4">
    <source>
        <dbReference type="PIRSR" id="PIRSR000103-1"/>
    </source>
</evidence>
<dbReference type="InterPro" id="IPR015815">
    <property type="entry name" value="HIBADH-related"/>
</dbReference>
<dbReference type="Proteomes" id="UP000269154">
    <property type="component" value="Unassembled WGS sequence"/>
</dbReference>
<name>A0A3N6P9K8_9CYAN</name>
<keyword evidence="8" id="KW-1185">Reference proteome</keyword>
<evidence type="ECO:0000256" key="1">
    <source>
        <dbReference type="ARBA" id="ARBA00009080"/>
    </source>
</evidence>
<dbReference type="Pfam" id="PF14833">
    <property type="entry name" value="NAD_binding_11"/>
    <property type="match status" value="1"/>
</dbReference>
<dbReference type="PANTHER" id="PTHR43580">
    <property type="entry name" value="OXIDOREDUCTASE GLYR1-RELATED"/>
    <property type="match status" value="1"/>
</dbReference>
<feature type="domain" description="3-hydroxyisobutyrate dehydrogenase-like NAD-binding" evidence="6">
    <location>
        <begin position="162"/>
        <end position="280"/>
    </location>
</feature>
<dbReference type="InterPro" id="IPR008927">
    <property type="entry name" value="6-PGluconate_DH-like_C_sf"/>
</dbReference>
<dbReference type="Gene3D" id="3.40.50.720">
    <property type="entry name" value="NAD(P)-binding Rossmann-like Domain"/>
    <property type="match status" value="1"/>
</dbReference>
<dbReference type="OrthoDB" id="9786703at2"/>
<dbReference type="AlphaFoldDB" id="A0A3N6P9K8"/>
<sequence>MKIGFLGTGLMGLPIAQKLLEANHIVTAYNRTQSKLEPFENAGAKIANSPAEAIQNSECLILMLTNYTAIKDVLLSDSSKAELSGRTVIQMGTISPTESKQIRDEVVACGGEYLEAPVLGSIPQVKSGSLIVMVGASPEQYEKWCGLLKIFSPEPLHIGAVGSGAAIKLAMNQLIGSLTTAFALSLGLIVREGIDVDLFMQIVRDSALYAPTFDKKLQRMLDINYENPNFPAKHLLKDTNIFINAAESVGLDVSIQEGVRKVLGKTIELGLSNVDYSALFSAVNPEN</sequence>
<keyword evidence="2" id="KW-0560">Oxidoreductase</keyword>
<dbReference type="SUPFAM" id="SSF48179">
    <property type="entry name" value="6-phosphogluconate dehydrogenase C-terminal domain-like"/>
    <property type="match status" value="1"/>
</dbReference>
<comment type="caution">
    <text evidence="7">The sequence shown here is derived from an EMBL/GenBank/DDBJ whole genome shotgun (WGS) entry which is preliminary data.</text>
</comment>
<evidence type="ECO:0000313" key="7">
    <source>
        <dbReference type="EMBL" id="RQH36360.1"/>
    </source>
</evidence>
<evidence type="ECO:0000259" key="6">
    <source>
        <dbReference type="Pfam" id="PF14833"/>
    </source>
</evidence>
<evidence type="ECO:0000256" key="2">
    <source>
        <dbReference type="ARBA" id="ARBA00023002"/>
    </source>
</evidence>
<comment type="similarity">
    <text evidence="1">Belongs to the HIBADH-related family.</text>
</comment>
<organism evidence="7 8">
    <name type="scientific">Okeania hirsuta</name>
    <dbReference type="NCBI Taxonomy" id="1458930"/>
    <lineage>
        <taxon>Bacteria</taxon>
        <taxon>Bacillati</taxon>
        <taxon>Cyanobacteriota</taxon>
        <taxon>Cyanophyceae</taxon>
        <taxon>Oscillatoriophycideae</taxon>
        <taxon>Oscillatoriales</taxon>
        <taxon>Microcoleaceae</taxon>
        <taxon>Okeania</taxon>
    </lineage>
</organism>
<dbReference type="Gene3D" id="1.10.1040.10">
    <property type="entry name" value="N-(1-d-carboxylethyl)-l-norvaline Dehydrogenase, domain 2"/>
    <property type="match status" value="1"/>
</dbReference>
<protein>
    <submittedName>
        <fullName evidence="7">NAD(P)-dependent oxidoreductase</fullName>
    </submittedName>
</protein>
<dbReference type="InterPro" id="IPR051265">
    <property type="entry name" value="HIBADH-related_NP60_sf"/>
</dbReference>
<feature type="active site" evidence="4">
    <location>
        <position position="168"/>
    </location>
</feature>
<dbReference type="InterPro" id="IPR036291">
    <property type="entry name" value="NAD(P)-bd_dom_sf"/>
</dbReference>
<dbReference type="GO" id="GO:0016491">
    <property type="term" value="F:oxidoreductase activity"/>
    <property type="evidence" value="ECO:0007669"/>
    <property type="project" value="UniProtKB-KW"/>
</dbReference>
<feature type="domain" description="6-phosphogluconate dehydrogenase NADP-binding" evidence="5">
    <location>
        <begin position="2"/>
        <end position="152"/>
    </location>
</feature>
<accession>A0A3N6P9K8</accession>
<dbReference type="InterPro" id="IPR006115">
    <property type="entry name" value="6PGDH_NADP-bd"/>
</dbReference>
<evidence type="ECO:0000259" key="5">
    <source>
        <dbReference type="Pfam" id="PF03446"/>
    </source>
</evidence>
<dbReference type="EMBL" id="RCBY01000118">
    <property type="protein sequence ID" value="RQH36360.1"/>
    <property type="molecule type" value="Genomic_DNA"/>
</dbReference>
<gene>
    <name evidence="7" type="ORF">D5R40_19355</name>
</gene>
<dbReference type="InterPro" id="IPR029154">
    <property type="entry name" value="HIBADH-like_NADP-bd"/>
</dbReference>
<reference evidence="7 8" key="1">
    <citation type="journal article" date="2018" name="ACS Chem. Biol.">
        <title>Ketoreductase domain dysfunction expands chemodiversity: malyngamide biosynthesis in the cyanobacterium Okeania hirsuta.</title>
        <authorList>
            <person name="Moss N.A."/>
            <person name="Leao T."/>
            <person name="Rankin M."/>
            <person name="McCullough T.M."/>
            <person name="Qu P."/>
            <person name="Korobeynikov A."/>
            <person name="Smith J.L."/>
            <person name="Gerwick L."/>
            <person name="Gerwick W.H."/>
        </authorList>
    </citation>
    <scope>NUCLEOTIDE SEQUENCE [LARGE SCALE GENOMIC DNA]</scope>
    <source>
        <strain evidence="7 8">PAB10Feb10-1</strain>
    </source>
</reference>
<dbReference type="PIRSF" id="PIRSF000103">
    <property type="entry name" value="HIBADH"/>
    <property type="match status" value="1"/>
</dbReference>
<dbReference type="SUPFAM" id="SSF51735">
    <property type="entry name" value="NAD(P)-binding Rossmann-fold domains"/>
    <property type="match status" value="1"/>
</dbReference>
<dbReference type="GO" id="GO:0050661">
    <property type="term" value="F:NADP binding"/>
    <property type="evidence" value="ECO:0007669"/>
    <property type="project" value="InterPro"/>
</dbReference>